<dbReference type="PANTHER" id="PTHR33116:SF78">
    <property type="entry name" value="OS12G0587133 PROTEIN"/>
    <property type="match status" value="1"/>
</dbReference>
<organism evidence="1 2">
    <name type="scientific">Carya illinoinensis</name>
    <name type="common">Pecan</name>
    <dbReference type="NCBI Taxonomy" id="32201"/>
    <lineage>
        <taxon>Eukaryota</taxon>
        <taxon>Viridiplantae</taxon>
        <taxon>Streptophyta</taxon>
        <taxon>Embryophyta</taxon>
        <taxon>Tracheophyta</taxon>
        <taxon>Spermatophyta</taxon>
        <taxon>Magnoliopsida</taxon>
        <taxon>eudicotyledons</taxon>
        <taxon>Gunneridae</taxon>
        <taxon>Pentapetalae</taxon>
        <taxon>rosids</taxon>
        <taxon>fabids</taxon>
        <taxon>Fagales</taxon>
        <taxon>Juglandaceae</taxon>
        <taxon>Carya</taxon>
    </lineage>
</organism>
<evidence type="ECO:0000313" key="1">
    <source>
        <dbReference type="EMBL" id="KAG6720010.1"/>
    </source>
</evidence>
<protein>
    <submittedName>
        <fullName evidence="1">Uncharacterized protein</fullName>
    </submittedName>
</protein>
<evidence type="ECO:0000313" key="2">
    <source>
        <dbReference type="Proteomes" id="UP000811246"/>
    </source>
</evidence>
<reference evidence="1" key="1">
    <citation type="submission" date="2021-01" db="EMBL/GenBank/DDBJ databases">
        <authorList>
            <person name="Lovell J.T."/>
            <person name="Bentley N."/>
            <person name="Bhattarai G."/>
            <person name="Jenkins J.W."/>
            <person name="Sreedasyam A."/>
            <person name="Alarcon Y."/>
            <person name="Bock C."/>
            <person name="Boston L."/>
            <person name="Carlson J."/>
            <person name="Cervantes K."/>
            <person name="Clermont K."/>
            <person name="Krom N."/>
            <person name="Kubenka K."/>
            <person name="Mamidi S."/>
            <person name="Mattison C."/>
            <person name="Monteros M."/>
            <person name="Pisani C."/>
            <person name="Plott C."/>
            <person name="Rajasekar S."/>
            <person name="Rhein H.S."/>
            <person name="Rohla C."/>
            <person name="Song M."/>
            <person name="Hilaire R.S."/>
            <person name="Shu S."/>
            <person name="Wells L."/>
            <person name="Wang X."/>
            <person name="Webber J."/>
            <person name="Heerema R.J."/>
            <person name="Klein P."/>
            <person name="Conner P."/>
            <person name="Grauke L."/>
            <person name="Grimwood J."/>
            <person name="Schmutz J."/>
            <person name="Randall J.J."/>
        </authorList>
    </citation>
    <scope>NUCLEOTIDE SEQUENCE</scope>
    <source>
        <tissue evidence="1">Leaf</tissue>
    </source>
</reference>
<proteinExistence type="predicted"/>
<accession>A0A922FG86</accession>
<dbReference type="AlphaFoldDB" id="A0A922FG86"/>
<name>A0A922FG86_CARIL</name>
<dbReference type="EMBL" id="CM031827">
    <property type="protein sequence ID" value="KAG6720010.1"/>
    <property type="molecule type" value="Genomic_DNA"/>
</dbReference>
<dbReference type="PANTHER" id="PTHR33116">
    <property type="entry name" value="REVERSE TRANSCRIPTASE ZINC-BINDING DOMAIN-CONTAINING PROTEIN-RELATED-RELATED"/>
    <property type="match status" value="1"/>
</dbReference>
<comment type="caution">
    <text evidence="1">The sequence shown here is derived from an EMBL/GenBank/DDBJ whole genome shotgun (WGS) entry which is preliminary data.</text>
</comment>
<sequence>MECWRGREKLVGSKKLYLSKGGIITLIKSTLSNLPTYFLSLIPIPIVVANRLEKLFRDFLWRDLGEEAKFHLVSWDKICTPLSCGGLGFRKLSIFNKVGEESPGLRKLHLCGGWLQFVFVGVFGMKETRDFLRIMNVPRKSFGVSYGRLYFLWAMALDFNGLSFHDFLASVSSS</sequence>
<dbReference type="Proteomes" id="UP000811246">
    <property type="component" value="Chromosome 3"/>
</dbReference>
<gene>
    <name evidence="1" type="ORF">I3842_03G037200</name>
</gene>